<dbReference type="PANTHER" id="PTHR30561:SF9">
    <property type="entry name" value="4-AMINO-4-DEOXY-L-ARABINOSE-PHOSPHOUNDECAPRENOL FLIPPASE SUBUNIT ARNF-RELATED"/>
    <property type="match status" value="1"/>
</dbReference>
<dbReference type="PANTHER" id="PTHR30561">
    <property type="entry name" value="SMR FAMILY PROTON-DEPENDENT DRUG EFFLUX TRANSPORTER SUGE"/>
    <property type="match status" value="1"/>
</dbReference>
<keyword evidence="5" id="KW-0997">Cell inner membrane</keyword>
<reference evidence="14" key="1">
    <citation type="submission" date="2019-11" db="EMBL/GenBank/DDBJ databases">
        <authorList>
            <person name="Feng L."/>
        </authorList>
    </citation>
    <scope>NUCLEOTIDE SEQUENCE</scope>
    <source>
        <strain evidence="14">CaerofaciensLFYP39</strain>
    </source>
</reference>
<keyword evidence="4" id="KW-0444">Lipid biosynthesis</keyword>
<sequence>MDFRYALLLLLGVFISAISQVMLKKAALKTYDSRVREYLNPLVICAYFLFVCTTFLSIFAYKGIPLSMGPLLEATSYIYVTIFGITIFHEKMSRRKWISLLLILLGIGLYSFGAAI</sequence>
<evidence type="ECO:0000256" key="5">
    <source>
        <dbReference type="ARBA" id="ARBA00022519"/>
    </source>
</evidence>
<dbReference type="EMBL" id="CACRTW010000020">
    <property type="protein sequence ID" value="VYU01434.1"/>
    <property type="molecule type" value="Genomic_DNA"/>
</dbReference>
<evidence type="ECO:0000256" key="6">
    <source>
        <dbReference type="ARBA" id="ARBA00022556"/>
    </source>
</evidence>
<dbReference type="GO" id="GO:0022857">
    <property type="term" value="F:transmembrane transporter activity"/>
    <property type="evidence" value="ECO:0007669"/>
    <property type="project" value="InterPro"/>
</dbReference>
<dbReference type="GO" id="GO:0005886">
    <property type="term" value="C:plasma membrane"/>
    <property type="evidence" value="ECO:0007669"/>
    <property type="project" value="UniProtKB-SubCell"/>
</dbReference>
<dbReference type="InterPro" id="IPR037185">
    <property type="entry name" value="EmrE-like"/>
</dbReference>
<keyword evidence="10" id="KW-0443">Lipid metabolism</keyword>
<dbReference type="GO" id="GO:0009103">
    <property type="term" value="P:lipopolysaccharide biosynthetic process"/>
    <property type="evidence" value="ECO:0007669"/>
    <property type="project" value="UniProtKB-KW"/>
</dbReference>
<proteinExistence type="inferred from homology"/>
<keyword evidence="9 12" id="KW-1133">Transmembrane helix</keyword>
<evidence type="ECO:0000313" key="14">
    <source>
        <dbReference type="EMBL" id="VYU01434.1"/>
    </source>
</evidence>
<evidence type="ECO:0000256" key="1">
    <source>
        <dbReference type="ARBA" id="ARBA00004651"/>
    </source>
</evidence>
<feature type="transmembrane region" description="Helical" evidence="12">
    <location>
        <begin position="97"/>
        <end position="115"/>
    </location>
</feature>
<protein>
    <submittedName>
        <fullName evidence="14">4-amino-4-deoxy-L-arabinose-phosphoundecaprenol flippase subunit ArnE</fullName>
    </submittedName>
</protein>
<evidence type="ECO:0000259" key="13">
    <source>
        <dbReference type="Pfam" id="PF00892"/>
    </source>
</evidence>
<evidence type="ECO:0000256" key="12">
    <source>
        <dbReference type="SAM" id="Phobius"/>
    </source>
</evidence>
<keyword evidence="11 12" id="KW-0472">Membrane</keyword>
<dbReference type="InterPro" id="IPR000620">
    <property type="entry name" value="EamA_dom"/>
</dbReference>
<gene>
    <name evidence="14" type="primary">arnE_2</name>
    <name evidence="14" type="ORF">CALFYP39_01190</name>
</gene>
<evidence type="ECO:0000256" key="7">
    <source>
        <dbReference type="ARBA" id="ARBA00022692"/>
    </source>
</evidence>
<comment type="subcellular location">
    <subcellularLocation>
        <location evidence="1">Cell membrane</location>
        <topology evidence="1">Multi-pass membrane protein</topology>
    </subcellularLocation>
</comment>
<accession>A0A6N3BE60</accession>
<keyword evidence="3" id="KW-1003">Cell membrane</keyword>
<evidence type="ECO:0000256" key="4">
    <source>
        <dbReference type="ARBA" id="ARBA00022516"/>
    </source>
</evidence>
<keyword evidence="7 12" id="KW-0812">Transmembrane</keyword>
<dbReference type="AlphaFoldDB" id="A0A6N3BE60"/>
<dbReference type="Gene3D" id="1.10.3730.20">
    <property type="match status" value="1"/>
</dbReference>
<organism evidence="14">
    <name type="scientific">Collinsella aerofaciens</name>
    <dbReference type="NCBI Taxonomy" id="74426"/>
    <lineage>
        <taxon>Bacteria</taxon>
        <taxon>Bacillati</taxon>
        <taxon>Actinomycetota</taxon>
        <taxon>Coriobacteriia</taxon>
        <taxon>Coriobacteriales</taxon>
        <taxon>Coriobacteriaceae</taxon>
        <taxon>Collinsella</taxon>
    </lineage>
</organism>
<evidence type="ECO:0000256" key="8">
    <source>
        <dbReference type="ARBA" id="ARBA00022985"/>
    </source>
</evidence>
<feature type="domain" description="EamA" evidence="13">
    <location>
        <begin position="42"/>
        <end position="111"/>
    </location>
</feature>
<feature type="transmembrane region" description="Helical" evidence="12">
    <location>
        <begin position="6"/>
        <end position="26"/>
    </location>
</feature>
<feature type="transmembrane region" description="Helical" evidence="12">
    <location>
        <begin position="38"/>
        <end position="61"/>
    </location>
</feature>
<feature type="transmembrane region" description="Helical" evidence="12">
    <location>
        <begin position="67"/>
        <end position="88"/>
    </location>
</feature>
<evidence type="ECO:0000256" key="9">
    <source>
        <dbReference type="ARBA" id="ARBA00022989"/>
    </source>
</evidence>
<name>A0A6N3BE60_9ACTN</name>
<dbReference type="Pfam" id="PF00892">
    <property type="entry name" value="EamA"/>
    <property type="match status" value="1"/>
</dbReference>
<keyword evidence="6" id="KW-0441">Lipid A biosynthesis</keyword>
<evidence type="ECO:0000256" key="11">
    <source>
        <dbReference type="ARBA" id="ARBA00023136"/>
    </source>
</evidence>
<dbReference type="InterPro" id="IPR000390">
    <property type="entry name" value="Small_drug/metabolite_transptr"/>
</dbReference>
<dbReference type="SUPFAM" id="SSF103481">
    <property type="entry name" value="Multidrug resistance efflux transporter EmrE"/>
    <property type="match status" value="1"/>
</dbReference>
<keyword evidence="8" id="KW-0448">Lipopolysaccharide biosynthesis</keyword>
<comment type="similarity">
    <text evidence="2">Belongs to the EamA transporter family.</text>
</comment>
<evidence type="ECO:0000256" key="3">
    <source>
        <dbReference type="ARBA" id="ARBA00022475"/>
    </source>
</evidence>
<evidence type="ECO:0000256" key="2">
    <source>
        <dbReference type="ARBA" id="ARBA00007362"/>
    </source>
</evidence>
<evidence type="ECO:0000256" key="10">
    <source>
        <dbReference type="ARBA" id="ARBA00023098"/>
    </source>
</evidence>